<keyword evidence="3" id="KW-1185">Reference proteome</keyword>
<gene>
    <name evidence="2" type="ORF">ACFFII_01020</name>
</gene>
<reference evidence="2 3" key="1">
    <citation type="submission" date="2024-09" db="EMBL/GenBank/DDBJ databases">
        <authorList>
            <person name="Sun Q."/>
            <person name="Mori K."/>
        </authorList>
    </citation>
    <scope>NUCLEOTIDE SEQUENCE [LARGE SCALE GENOMIC DNA]</scope>
    <source>
        <strain evidence="2 3">KCTC 22789</strain>
    </source>
</reference>
<organism evidence="2 3">
    <name type="scientific">Paracoccus niistensis</name>
    <dbReference type="NCBI Taxonomy" id="632935"/>
    <lineage>
        <taxon>Bacteria</taxon>
        <taxon>Pseudomonadati</taxon>
        <taxon>Pseudomonadota</taxon>
        <taxon>Alphaproteobacteria</taxon>
        <taxon>Rhodobacterales</taxon>
        <taxon>Paracoccaceae</taxon>
        <taxon>Paracoccus</taxon>
    </lineage>
</organism>
<evidence type="ECO:0000313" key="3">
    <source>
        <dbReference type="Proteomes" id="UP001589799"/>
    </source>
</evidence>
<comment type="caution">
    <text evidence="2">The sequence shown here is derived from an EMBL/GenBank/DDBJ whole genome shotgun (WGS) entry which is preliminary data.</text>
</comment>
<protein>
    <submittedName>
        <fullName evidence="2">Uncharacterized protein</fullName>
    </submittedName>
</protein>
<dbReference type="Proteomes" id="UP001589799">
    <property type="component" value="Unassembled WGS sequence"/>
</dbReference>
<name>A0ABV6HZD5_9RHOB</name>
<dbReference type="RefSeq" id="WP_377697024.1">
    <property type="nucleotide sequence ID" value="NZ_JBHLWE010000003.1"/>
</dbReference>
<sequence>MDEDIFGEATVPHGRETHEQEIAKIFLDPDDLLGTVGLRPDDLPVPDHQALDIGMTRRALDPRRAVGRFDFCDLRLGATRRHERKAEHGRQDLSHACFSNRLPLSILRRLAHCRKPLSSTSGNIERALPRGHNTAQGNAT</sequence>
<proteinExistence type="predicted"/>
<evidence type="ECO:0000256" key="1">
    <source>
        <dbReference type="SAM" id="MobiDB-lite"/>
    </source>
</evidence>
<accession>A0ABV6HZD5</accession>
<dbReference type="EMBL" id="JBHLWE010000003">
    <property type="protein sequence ID" value="MFC0339348.1"/>
    <property type="molecule type" value="Genomic_DNA"/>
</dbReference>
<evidence type="ECO:0000313" key="2">
    <source>
        <dbReference type="EMBL" id="MFC0339348.1"/>
    </source>
</evidence>
<feature type="region of interest" description="Disordered" evidence="1">
    <location>
        <begin position="119"/>
        <end position="140"/>
    </location>
</feature>